<dbReference type="Pfam" id="PF21928">
    <property type="entry name" value="XLF_CC"/>
    <property type="match status" value="1"/>
</dbReference>
<comment type="caution">
    <text evidence="11">The sequence shown here is derived from an EMBL/GenBank/DDBJ whole genome shotgun (WGS) entry which is preliminary data.</text>
</comment>
<evidence type="ECO:0000313" key="11">
    <source>
        <dbReference type="EMBL" id="KAJ5232226.1"/>
    </source>
</evidence>
<dbReference type="RefSeq" id="XP_058330219.1">
    <property type="nucleotide sequence ID" value="XM_058474479.1"/>
</dbReference>
<dbReference type="InterPro" id="IPR052287">
    <property type="entry name" value="NHEJ_factor"/>
</dbReference>
<dbReference type="OrthoDB" id="2155935at2759"/>
<comment type="similarity">
    <text evidence="6">Belongs to the XRCC4-XLF family. XLF subfamily.</text>
</comment>
<organism evidence="11 12">
    <name type="scientific">Penicillium chermesinum</name>
    <dbReference type="NCBI Taxonomy" id="63820"/>
    <lineage>
        <taxon>Eukaryota</taxon>
        <taxon>Fungi</taxon>
        <taxon>Dikarya</taxon>
        <taxon>Ascomycota</taxon>
        <taxon>Pezizomycotina</taxon>
        <taxon>Eurotiomycetes</taxon>
        <taxon>Eurotiomycetidae</taxon>
        <taxon>Eurotiales</taxon>
        <taxon>Aspergillaceae</taxon>
        <taxon>Penicillium</taxon>
    </lineage>
</organism>
<feature type="compositionally biased region" description="Basic and acidic residues" evidence="8">
    <location>
        <begin position="527"/>
        <end position="543"/>
    </location>
</feature>
<dbReference type="EMBL" id="JAPQKS010000004">
    <property type="protein sequence ID" value="KAJ5232226.1"/>
    <property type="molecule type" value="Genomic_DNA"/>
</dbReference>
<dbReference type="PANTHER" id="PTHR32235">
    <property type="entry name" value="NON-HOMOLOGOUS END-JOINING FACTOR 1"/>
    <property type="match status" value="1"/>
</dbReference>
<dbReference type="GO" id="GO:0045027">
    <property type="term" value="F:DNA end binding"/>
    <property type="evidence" value="ECO:0007669"/>
    <property type="project" value="TreeGrafter"/>
</dbReference>
<dbReference type="InterPro" id="IPR038051">
    <property type="entry name" value="XRCC4-like_N_sf"/>
</dbReference>
<feature type="compositionally biased region" description="Polar residues" evidence="8">
    <location>
        <begin position="493"/>
        <end position="503"/>
    </location>
</feature>
<dbReference type="Proteomes" id="UP001150941">
    <property type="component" value="Unassembled WGS sequence"/>
</dbReference>
<protein>
    <recommendedName>
        <fullName evidence="7">Non-homologous end-joining factor 1</fullName>
    </recommendedName>
</protein>
<comment type="subcellular location">
    <subcellularLocation>
        <location evidence="1">Nucleus</location>
    </subcellularLocation>
</comment>
<name>A0A9W9NZ05_9EURO</name>
<feature type="compositionally biased region" description="Polar residues" evidence="8">
    <location>
        <begin position="365"/>
        <end position="377"/>
    </location>
</feature>
<keyword evidence="3" id="KW-0238">DNA-binding</keyword>
<accession>A0A9W9NZ05</accession>
<evidence type="ECO:0000256" key="8">
    <source>
        <dbReference type="SAM" id="MobiDB-lite"/>
    </source>
</evidence>
<dbReference type="InterPro" id="IPR053829">
    <property type="entry name" value="XLF-like_CC"/>
</dbReference>
<dbReference type="PANTHER" id="PTHR32235:SF1">
    <property type="entry name" value="NON-HOMOLOGOUS END-JOINING FACTOR 1"/>
    <property type="match status" value="1"/>
</dbReference>
<dbReference type="InterPro" id="IPR015381">
    <property type="entry name" value="XLF-like_N"/>
</dbReference>
<evidence type="ECO:0000259" key="9">
    <source>
        <dbReference type="Pfam" id="PF09302"/>
    </source>
</evidence>
<feature type="region of interest" description="Disordered" evidence="8">
    <location>
        <begin position="281"/>
        <end position="581"/>
    </location>
</feature>
<dbReference type="AlphaFoldDB" id="A0A9W9NZ05"/>
<evidence type="ECO:0000256" key="6">
    <source>
        <dbReference type="ARBA" id="ARBA00025747"/>
    </source>
</evidence>
<dbReference type="Gene3D" id="2.170.210.10">
    <property type="entry name" value="DNA double-strand break repair and VJ recombination XRCC4, N-terminal"/>
    <property type="match status" value="1"/>
</dbReference>
<feature type="compositionally biased region" description="Basic and acidic residues" evidence="8">
    <location>
        <begin position="553"/>
        <end position="573"/>
    </location>
</feature>
<dbReference type="GO" id="GO:0032807">
    <property type="term" value="C:DNA ligase IV complex"/>
    <property type="evidence" value="ECO:0007669"/>
    <property type="project" value="TreeGrafter"/>
</dbReference>
<keyword evidence="4" id="KW-0234">DNA repair</keyword>
<feature type="domain" description="XLF-like coiled-coil region" evidence="10">
    <location>
        <begin position="123"/>
        <end position="174"/>
    </location>
</feature>
<keyword evidence="12" id="KW-1185">Reference proteome</keyword>
<feature type="domain" description="XLF-like N-terminal" evidence="9">
    <location>
        <begin position="4"/>
        <end position="118"/>
    </location>
</feature>
<reference evidence="11" key="1">
    <citation type="submission" date="2022-11" db="EMBL/GenBank/DDBJ databases">
        <authorList>
            <person name="Petersen C."/>
        </authorList>
    </citation>
    <scope>NUCLEOTIDE SEQUENCE</scope>
    <source>
        <strain evidence="11">IBT 19713</strain>
    </source>
</reference>
<evidence type="ECO:0000256" key="2">
    <source>
        <dbReference type="ARBA" id="ARBA00022763"/>
    </source>
</evidence>
<keyword evidence="5" id="KW-0539">Nucleus</keyword>
<gene>
    <name evidence="11" type="ORF">N7468_005182</name>
</gene>
<dbReference type="Pfam" id="PF09302">
    <property type="entry name" value="XLF"/>
    <property type="match status" value="1"/>
</dbReference>
<dbReference type="GeneID" id="83201782"/>
<evidence type="ECO:0000256" key="1">
    <source>
        <dbReference type="ARBA" id="ARBA00004123"/>
    </source>
</evidence>
<evidence type="ECO:0000313" key="12">
    <source>
        <dbReference type="Proteomes" id="UP001150941"/>
    </source>
</evidence>
<sequence length="581" mass="63211">MPGKWRRLHSSQRDLPPLLFKYSWTRQGYALYVTDLTSIWAEQLSKAQILKRADEIATTIDPSEDLEQLDMLLAKIGEALDGVTGSVSIHAGSQADSIEMVTSSKLPAPLKPLKWSFYGLKQPATSLTEQILLPLLEDEASRESRERFLLDQIKQKDWVLGKLFDKIESLSVDLGAIFPSASRRRNAQNAITKDEVAKCVNGVAPFDRSAWLAESGEPSADNTDLAANLVEAIIGPGPQKSIGELQPSQQGWWHVLQQREDSVPEDEKNDEGDMDLDVSTASEDEEFERQETPPNLKPQQPVPEPIDRPKASVSLRSKATAEPSPRPLVQDLGDSTASESDIDLESKSGISPPKTRRAKPESISPRPSDSQAGESTASESEGEPSPEPKSEPPRKSMSTVSPLTPTKPPTQHSEEKVPPKKLKGTLGVIGGKKTEEAVPPSPQKEPASPDASADYPKMSGPATSQSPATAKKPVKMGLIGGKAKTKASDRTEAASTPQLQPSSSKDDDSLASTDKVESSAAVPSRPSSKEEKHAVPVAEKLDDSSMALEPETEDQKADRKREELKRQLAEKSKVPKKKRKF</sequence>
<dbReference type="GO" id="GO:0006303">
    <property type="term" value="P:double-strand break repair via nonhomologous end joining"/>
    <property type="evidence" value="ECO:0007669"/>
    <property type="project" value="UniProtKB-ARBA"/>
</dbReference>
<evidence type="ECO:0000256" key="3">
    <source>
        <dbReference type="ARBA" id="ARBA00023125"/>
    </source>
</evidence>
<evidence type="ECO:0000259" key="10">
    <source>
        <dbReference type="Pfam" id="PF21928"/>
    </source>
</evidence>
<proteinExistence type="inferred from homology"/>
<dbReference type="CDD" id="cd22285">
    <property type="entry name" value="HD_XLF_N"/>
    <property type="match status" value="1"/>
</dbReference>
<evidence type="ECO:0000256" key="5">
    <source>
        <dbReference type="ARBA" id="ARBA00023242"/>
    </source>
</evidence>
<evidence type="ECO:0000256" key="7">
    <source>
        <dbReference type="ARBA" id="ARBA00044529"/>
    </source>
</evidence>
<reference evidence="11" key="2">
    <citation type="journal article" date="2023" name="IMA Fungus">
        <title>Comparative genomic study of the Penicillium genus elucidates a diverse pangenome and 15 lateral gene transfer events.</title>
        <authorList>
            <person name="Petersen C."/>
            <person name="Sorensen T."/>
            <person name="Nielsen M.R."/>
            <person name="Sondergaard T.E."/>
            <person name="Sorensen J.L."/>
            <person name="Fitzpatrick D.A."/>
            <person name="Frisvad J.C."/>
            <person name="Nielsen K.L."/>
        </authorList>
    </citation>
    <scope>NUCLEOTIDE SEQUENCE</scope>
    <source>
        <strain evidence="11">IBT 19713</strain>
    </source>
</reference>
<keyword evidence="2" id="KW-0227">DNA damage</keyword>
<evidence type="ECO:0000256" key="4">
    <source>
        <dbReference type="ARBA" id="ARBA00023204"/>
    </source>
</evidence>